<sequence length="678" mass="77267">MENGTVENGVCSKESVNGSCDVWSCKDSDSSSADHLVVMVHGILGSSSDWKFGAKQFVKRLPDKVFVHCSERNMSKLTLDGVDVMGERLAQEVLEVIERKPNLRKISFVAHSVGGLVARYAIGRLYRPPKIENEDSSADTSSENSRGTIAGLEAINFITVATPHLGSRGNKQVPFLFGVTAFEKAANFVIHLIFRRTGRHLFLNDNDEGRPPLLRRMLEDEDENYFMSALRAFKRRWEDSLDEKYPHIVYHEHCKACDAEQLDPSSMEDDGSDKIEEELVKGLSRVSWEKIDVSFHNCRQRFAAHSVIQVKDEVVHMEGLYCTEELVKGRSRVSWEKIDVSFHCCGQWIAAHSVIQSRSFAMSTNKERIERVETELGGMQNEIQRLGQGMNDKFHHLEAMINKLVETFGQSQRAPHQHDQTGTSRTGQGETAGERKPIPPRVAKLDFPKYSGDDPTEWVNREFERLGNKVHRWTQRALVGTFMGGLKPEISEEIRLFRPKTLKEAINLARMKDEQIVRQRKLIRPTFSNRAATTSPIVNKNSPATPFKRLTWEEMQHRRAQGLCFNCNDKFTAGHRCTKAQLLILEAEEEFEETLEAVPTEEASFDPKITFYALTGWTAPQTMRVKAKIGPYEIIVLIDSGSTHNFISTRLANLLKLLLYQQLRFLSKLQMVKNWRVK</sequence>
<dbReference type="EMBL" id="CM039178">
    <property type="protein sequence ID" value="KAH9678635.1"/>
    <property type="molecule type" value="Genomic_DNA"/>
</dbReference>
<evidence type="ECO:0000313" key="1">
    <source>
        <dbReference type="EMBL" id="KAH9678635.1"/>
    </source>
</evidence>
<keyword evidence="2" id="KW-1185">Reference proteome</keyword>
<protein>
    <submittedName>
        <fullName evidence="1">DUF676 domain-containing protein</fullName>
    </submittedName>
</protein>
<proteinExistence type="predicted"/>
<gene>
    <name evidence="1" type="ORF">KPL71_025795</name>
</gene>
<accession>A0ACB8HUY1</accession>
<dbReference type="Proteomes" id="UP000829398">
    <property type="component" value="Chromosome 9"/>
</dbReference>
<comment type="caution">
    <text evidence="1">The sequence shown here is derived from an EMBL/GenBank/DDBJ whole genome shotgun (WGS) entry which is preliminary data.</text>
</comment>
<organism evidence="1 2">
    <name type="scientific">Citrus sinensis</name>
    <name type="common">Sweet orange</name>
    <name type="synonym">Citrus aurantium var. sinensis</name>
    <dbReference type="NCBI Taxonomy" id="2711"/>
    <lineage>
        <taxon>Eukaryota</taxon>
        <taxon>Viridiplantae</taxon>
        <taxon>Streptophyta</taxon>
        <taxon>Embryophyta</taxon>
        <taxon>Tracheophyta</taxon>
        <taxon>Spermatophyta</taxon>
        <taxon>Magnoliopsida</taxon>
        <taxon>eudicotyledons</taxon>
        <taxon>Gunneridae</taxon>
        <taxon>Pentapetalae</taxon>
        <taxon>rosids</taxon>
        <taxon>malvids</taxon>
        <taxon>Sapindales</taxon>
        <taxon>Rutaceae</taxon>
        <taxon>Aurantioideae</taxon>
        <taxon>Citrus</taxon>
    </lineage>
</organism>
<name>A0ACB8HUY1_CITSI</name>
<reference evidence="2" key="1">
    <citation type="journal article" date="2023" name="Hortic. Res.">
        <title>A chromosome-level phased genome enabling allele-level studies in sweet orange: a case study on citrus Huanglongbing tolerance.</title>
        <authorList>
            <person name="Wu B."/>
            <person name="Yu Q."/>
            <person name="Deng Z."/>
            <person name="Duan Y."/>
            <person name="Luo F."/>
            <person name="Gmitter F. Jr."/>
        </authorList>
    </citation>
    <scope>NUCLEOTIDE SEQUENCE [LARGE SCALE GENOMIC DNA]</scope>
    <source>
        <strain evidence="2">cv. Valencia</strain>
    </source>
</reference>
<evidence type="ECO:0000313" key="2">
    <source>
        <dbReference type="Proteomes" id="UP000829398"/>
    </source>
</evidence>